<evidence type="ECO:0000313" key="3">
    <source>
        <dbReference type="EMBL" id="KAK3922641.1"/>
    </source>
</evidence>
<dbReference type="Gene3D" id="3.30.160.60">
    <property type="entry name" value="Classic Zinc Finger"/>
    <property type="match status" value="1"/>
</dbReference>
<evidence type="ECO:0000259" key="2">
    <source>
        <dbReference type="PROSITE" id="PS50157"/>
    </source>
</evidence>
<dbReference type="Pfam" id="PF00096">
    <property type="entry name" value="zf-C2H2"/>
    <property type="match status" value="1"/>
</dbReference>
<organism evidence="3 4">
    <name type="scientific">Frankliniella fusca</name>
    <dbReference type="NCBI Taxonomy" id="407009"/>
    <lineage>
        <taxon>Eukaryota</taxon>
        <taxon>Metazoa</taxon>
        <taxon>Ecdysozoa</taxon>
        <taxon>Arthropoda</taxon>
        <taxon>Hexapoda</taxon>
        <taxon>Insecta</taxon>
        <taxon>Pterygota</taxon>
        <taxon>Neoptera</taxon>
        <taxon>Paraneoptera</taxon>
        <taxon>Thysanoptera</taxon>
        <taxon>Terebrantia</taxon>
        <taxon>Thripoidea</taxon>
        <taxon>Thripidae</taxon>
        <taxon>Frankliniella</taxon>
    </lineage>
</organism>
<name>A0AAE1LJM8_9NEOP</name>
<dbReference type="SMART" id="SM00355">
    <property type="entry name" value="ZnF_C2H2"/>
    <property type="match status" value="3"/>
</dbReference>
<dbReference type="GO" id="GO:0008270">
    <property type="term" value="F:zinc ion binding"/>
    <property type="evidence" value="ECO:0007669"/>
    <property type="project" value="UniProtKB-KW"/>
</dbReference>
<dbReference type="PANTHER" id="PTHR33936">
    <property type="entry name" value="PROTEIN CBG17840"/>
    <property type="match status" value="1"/>
</dbReference>
<dbReference type="EMBL" id="JAHWGI010001107">
    <property type="protein sequence ID" value="KAK3922641.1"/>
    <property type="molecule type" value="Genomic_DNA"/>
</dbReference>
<evidence type="ECO:0000256" key="1">
    <source>
        <dbReference type="PROSITE-ProRule" id="PRU00042"/>
    </source>
</evidence>
<protein>
    <submittedName>
        <fullName evidence="3">Transcriptional regulator MET32</fullName>
    </submittedName>
</protein>
<dbReference type="InterPro" id="IPR052797">
    <property type="entry name" value="RegFact_GeneExpr_CellDeath"/>
</dbReference>
<keyword evidence="1" id="KW-0863">Zinc-finger</keyword>
<dbReference type="Proteomes" id="UP001219518">
    <property type="component" value="Unassembled WGS sequence"/>
</dbReference>
<dbReference type="PANTHER" id="PTHR33936:SF25">
    <property type="entry name" value="C2H2-TYPE DOMAIN-CONTAINING PROTEIN"/>
    <property type="match status" value="1"/>
</dbReference>
<dbReference type="PROSITE" id="PS50157">
    <property type="entry name" value="ZINC_FINGER_C2H2_2"/>
    <property type="match status" value="1"/>
</dbReference>
<accession>A0AAE1LJM8</accession>
<dbReference type="AlphaFoldDB" id="A0AAE1LJM8"/>
<evidence type="ECO:0000313" key="4">
    <source>
        <dbReference type="Proteomes" id="UP001219518"/>
    </source>
</evidence>
<reference evidence="3" key="2">
    <citation type="journal article" date="2023" name="BMC Genomics">
        <title>Pest status, molecular evolution, and epigenetic factors derived from the genome assembly of Frankliniella fusca, a thysanopteran phytovirus vector.</title>
        <authorList>
            <person name="Catto M.A."/>
            <person name="Labadie P.E."/>
            <person name="Jacobson A.L."/>
            <person name="Kennedy G.G."/>
            <person name="Srinivasan R."/>
            <person name="Hunt B.G."/>
        </authorList>
    </citation>
    <scope>NUCLEOTIDE SEQUENCE</scope>
    <source>
        <strain evidence="3">PL_HMW_Pooled</strain>
    </source>
</reference>
<comment type="caution">
    <text evidence="3">The sequence shown here is derived from an EMBL/GenBank/DDBJ whole genome shotgun (WGS) entry which is preliminary data.</text>
</comment>
<proteinExistence type="predicted"/>
<dbReference type="PROSITE" id="PS00028">
    <property type="entry name" value="ZINC_FINGER_C2H2_1"/>
    <property type="match status" value="1"/>
</dbReference>
<feature type="domain" description="C2H2-type" evidence="2">
    <location>
        <begin position="14"/>
        <end position="44"/>
    </location>
</feature>
<keyword evidence="1" id="KW-0479">Metal-binding</keyword>
<keyword evidence="4" id="KW-1185">Reference proteome</keyword>
<reference evidence="3" key="1">
    <citation type="submission" date="2021-07" db="EMBL/GenBank/DDBJ databases">
        <authorList>
            <person name="Catto M.A."/>
            <person name="Jacobson A."/>
            <person name="Kennedy G."/>
            <person name="Labadie P."/>
            <person name="Hunt B.G."/>
            <person name="Srinivasan R."/>
        </authorList>
    </citation>
    <scope>NUCLEOTIDE SEQUENCE</scope>
    <source>
        <strain evidence="3">PL_HMW_Pooled</strain>
        <tissue evidence="3">Head</tissue>
    </source>
</reference>
<dbReference type="InterPro" id="IPR013087">
    <property type="entry name" value="Znf_C2H2_type"/>
</dbReference>
<sequence>MGKSNGTKSNIAAFKCQYCRLAFTFKSNCSRHEKNCSVNPDEQDSSNNCPNCQSVFSRPYLLKKHLTKCTILLPTLSCSKKKTPCLLKGCDQEFYHKTSLIEHLQSQHYNDVTMKPLVVKKFSTIQEFNDWKEKEEERTNSYYTRKKGETEKSAVKHFYCQHDGSFKTHS</sequence>
<keyword evidence="1" id="KW-0862">Zinc</keyword>
<gene>
    <name evidence="3" type="ORF">KUF71_001437</name>
</gene>